<dbReference type="SUPFAM" id="SSF46785">
    <property type="entry name" value="Winged helix' DNA-binding domain"/>
    <property type="match status" value="1"/>
</dbReference>
<feature type="domain" description="HTH crp-type" evidence="4">
    <location>
        <begin position="308"/>
        <end position="364"/>
    </location>
</feature>
<gene>
    <name evidence="5" type="ORF">FH715_16595</name>
</gene>
<keyword evidence="1" id="KW-0805">Transcription regulation</keyword>
<reference evidence="5 6" key="1">
    <citation type="submission" date="2019-06" db="EMBL/GenBank/DDBJ databases">
        <title>Draft genome of Streptomyces sedi sp. JCM16909.</title>
        <authorList>
            <person name="Klykleung N."/>
            <person name="Tanasupawat S."/>
            <person name="Kudo T."/>
            <person name="Yuki M."/>
            <person name="Ohkuma M."/>
        </authorList>
    </citation>
    <scope>NUCLEOTIDE SEQUENCE [LARGE SCALE GENOMIC DNA]</scope>
    <source>
        <strain evidence="5 6">JCM 16909</strain>
    </source>
</reference>
<dbReference type="InterPro" id="IPR036390">
    <property type="entry name" value="WH_DNA-bd_sf"/>
</dbReference>
<evidence type="ECO:0000256" key="3">
    <source>
        <dbReference type="ARBA" id="ARBA00023163"/>
    </source>
</evidence>
<name>A0A5C4UZJ4_9ACTN</name>
<comment type="caution">
    <text evidence="5">The sequence shown here is derived from an EMBL/GenBank/DDBJ whole genome shotgun (WGS) entry which is preliminary data.</text>
</comment>
<keyword evidence="6" id="KW-1185">Reference proteome</keyword>
<dbReference type="PRINTS" id="PR00035">
    <property type="entry name" value="HTHGNTR"/>
</dbReference>
<keyword evidence="3" id="KW-0804">Transcription</keyword>
<dbReference type="SUPFAM" id="SSF51206">
    <property type="entry name" value="cAMP-binding domain-like"/>
    <property type="match status" value="1"/>
</dbReference>
<dbReference type="Gene3D" id="2.60.120.10">
    <property type="entry name" value="Jelly Rolls"/>
    <property type="match status" value="1"/>
</dbReference>
<protein>
    <submittedName>
        <fullName evidence="5">Crp/Fnr family transcriptional regulator</fullName>
    </submittedName>
</protein>
<dbReference type="GO" id="GO:0003677">
    <property type="term" value="F:DNA binding"/>
    <property type="evidence" value="ECO:0007669"/>
    <property type="project" value="UniProtKB-KW"/>
</dbReference>
<dbReference type="InterPro" id="IPR018490">
    <property type="entry name" value="cNMP-bd_dom_sf"/>
</dbReference>
<keyword evidence="2" id="KW-0238">DNA-binding</keyword>
<proteinExistence type="predicted"/>
<dbReference type="EMBL" id="VDGT01000011">
    <property type="protein sequence ID" value="TNM29160.1"/>
    <property type="molecule type" value="Genomic_DNA"/>
</dbReference>
<dbReference type="InterPro" id="IPR014710">
    <property type="entry name" value="RmlC-like_jellyroll"/>
</dbReference>
<dbReference type="AlphaFoldDB" id="A0A5C4UZJ4"/>
<evidence type="ECO:0000256" key="2">
    <source>
        <dbReference type="ARBA" id="ARBA00023125"/>
    </source>
</evidence>
<evidence type="ECO:0000313" key="5">
    <source>
        <dbReference type="EMBL" id="TNM29160.1"/>
    </source>
</evidence>
<sequence length="389" mass="43117">MRGTPPKTRLRGGTCVIYRCIGYDSGLQKFTRLRHPLTTGPVDARGCTAALHLPTPPHNSPLGAKVNVKRYCCRVFDHDPGDVRHHRGRGRLRDQKACLPPDPDRRCDHLARHACGGPRGDVRHLAGLLHRRRPGGAGVSGTAGGALMDTYEYVSDHQRRLTRRAQSLAALYLDLHGLTERAAELLQANLTPRSLSKGAQLRSVSTGGEVHLILQGVIRETDFPTGDPRVRFWGPGTLTGDQFVVTDEARFVSVECVTGVLSLSCPLSRMRALTTAENSVMRFVAERIVRRQWAADHVYSNFREPPLERVCRLLLHLNQRDEHDGNAVVRGPSQAELAEALMLSRASVENALRQLRKEGVLRTSYRGYFFREASLRQIATLGTSDPAVL</sequence>
<evidence type="ECO:0000256" key="1">
    <source>
        <dbReference type="ARBA" id="ARBA00023015"/>
    </source>
</evidence>
<dbReference type="InterPro" id="IPR000524">
    <property type="entry name" value="Tscrpt_reg_HTH_GntR"/>
</dbReference>
<dbReference type="InterPro" id="IPR012318">
    <property type="entry name" value="HTH_CRP"/>
</dbReference>
<organism evidence="5 6">
    <name type="scientific">Streptomyces sedi</name>
    <dbReference type="NCBI Taxonomy" id="555059"/>
    <lineage>
        <taxon>Bacteria</taxon>
        <taxon>Bacillati</taxon>
        <taxon>Actinomycetota</taxon>
        <taxon>Actinomycetes</taxon>
        <taxon>Kitasatosporales</taxon>
        <taxon>Streptomycetaceae</taxon>
        <taxon>Streptomyces</taxon>
    </lineage>
</organism>
<evidence type="ECO:0000259" key="4">
    <source>
        <dbReference type="Pfam" id="PF13545"/>
    </source>
</evidence>
<accession>A0A5C4UZJ4</accession>
<dbReference type="Pfam" id="PF13545">
    <property type="entry name" value="HTH_Crp_2"/>
    <property type="match status" value="1"/>
</dbReference>
<dbReference type="OrthoDB" id="4255333at2"/>
<dbReference type="GO" id="GO:0003700">
    <property type="term" value="F:DNA-binding transcription factor activity"/>
    <property type="evidence" value="ECO:0007669"/>
    <property type="project" value="InterPro"/>
</dbReference>
<dbReference type="Proteomes" id="UP000311713">
    <property type="component" value="Unassembled WGS sequence"/>
</dbReference>
<evidence type="ECO:0000313" key="6">
    <source>
        <dbReference type="Proteomes" id="UP000311713"/>
    </source>
</evidence>